<feature type="compositionally biased region" description="Basic residues" evidence="1">
    <location>
        <begin position="138"/>
        <end position="147"/>
    </location>
</feature>
<reference evidence="2 3" key="1">
    <citation type="journal article" date="2015" name="Proc. Natl. Acad. Sci. U.S.A.">
        <title>The resurrection genome of Boea hygrometrica: A blueprint for survival of dehydration.</title>
        <authorList>
            <person name="Xiao L."/>
            <person name="Yang G."/>
            <person name="Zhang L."/>
            <person name="Yang X."/>
            <person name="Zhao S."/>
            <person name="Ji Z."/>
            <person name="Zhou Q."/>
            <person name="Hu M."/>
            <person name="Wang Y."/>
            <person name="Chen M."/>
            <person name="Xu Y."/>
            <person name="Jin H."/>
            <person name="Xiao X."/>
            <person name="Hu G."/>
            <person name="Bao F."/>
            <person name="Hu Y."/>
            <person name="Wan P."/>
            <person name="Li L."/>
            <person name="Deng X."/>
            <person name="Kuang T."/>
            <person name="Xiang C."/>
            <person name="Zhu J.K."/>
            <person name="Oliver M.J."/>
            <person name="He Y."/>
        </authorList>
    </citation>
    <scope>NUCLEOTIDE SEQUENCE [LARGE SCALE GENOMIC DNA]</scope>
    <source>
        <strain evidence="3">cv. XS01</strain>
    </source>
</reference>
<evidence type="ECO:0000256" key="1">
    <source>
        <dbReference type="SAM" id="MobiDB-lite"/>
    </source>
</evidence>
<dbReference type="EMBL" id="KV003200">
    <property type="protein sequence ID" value="KZV36844.1"/>
    <property type="molecule type" value="Genomic_DNA"/>
</dbReference>
<evidence type="ECO:0000313" key="2">
    <source>
        <dbReference type="EMBL" id="KZV36844.1"/>
    </source>
</evidence>
<proteinExistence type="predicted"/>
<organism evidence="2 3">
    <name type="scientific">Dorcoceras hygrometricum</name>
    <dbReference type="NCBI Taxonomy" id="472368"/>
    <lineage>
        <taxon>Eukaryota</taxon>
        <taxon>Viridiplantae</taxon>
        <taxon>Streptophyta</taxon>
        <taxon>Embryophyta</taxon>
        <taxon>Tracheophyta</taxon>
        <taxon>Spermatophyta</taxon>
        <taxon>Magnoliopsida</taxon>
        <taxon>eudicotyledons</taxon>
        <taxon>Gunneridae</taxon>
        <taxon>Pentapetalae</taxon>
        <taxon>asterids</taxon>
        <taxon>lamiids</taxon>
        <taxon>Lamiales</taxon>
        <taxon>Gesneriaceae</taxon>
        <taxon>Didymocarpoideae</taxon>
        <taxon>Trichosporeae</taxon>
        <taxon>Loxocarpinae</taxon>
        <taxon>Dorcoceras</taxon>
    </lineage>
</organism>
<accession>A0A2Z7BR33</accession>
<dbReference type="AlphaFoldDB" id="A0A2Z7BR33"/>
<dbReference type="Proteomes" id="UP000250235">
    <property type="component" value="Unassembled WGS sequence"/>
</dbReference>
<protein>
    <submittedName>
        <fullName evidence="2">Uncharacterized protein</fullName>
    </submittedName>
</protein>
<evidence type="ECO:0000313" key="3">
    <source>
        <dbReference type="Proteomes" id="UP000250235"/>
    </source>
</evidence>
<feature type="region of interest" description="Disordered" evidence="1">
    <location>
        <begin position="126"/>
        <end position="159"/>
    </location>
</feature>
<sequence>MITVVCPDREQKCSTVPEHATDALQGLPIPPYDTACINLKDVFDSLVCDKPPSSARFQDEAGPSTSHFHTTTQSEVSLSYYKVNIVDLWITCILPLNTSPIPYREHYQTVVHDMATGDNWPITYVAQDPPQGDEDQGHHHRHRTVRHSRCETGGYRPHH</sequence>
<name>A0A2Z7BR33_9LAMI</name>
<gene>
    <name evidence="2" type="ORF">F511_27978</name>
</gene>
<keyword evidence="3" id="KW-1185">Reference proteome</keyword>